<evidence type="ECO:0000313" key="1">
    <source>
        <dbReference type="EMBL" id="BBH26205.1"/>
    </source>
</evidence>
<dbReference type="KEGG" id="ebm:SG0102_11390"/>
<name>A0A3G9JCR2_9FIRM</name>
<dbReference type="AlphaFoldDB" id="A0A3G9JCR2"/>
<accession>A0A3G9JCR2</accession>
<sequence length="59" mass="7135">MEYSQIALSDAQINDKLTVLYNWRNVELTTWKYNLRESTVWAIDLDEWALFLMIEFSFV</sequence>
<gene>
    <name evidence="1" type="ORF">SG0102_11390</name>
</gene>
<organism evidence="1 2">
    <name type="scientific">Intestinibaculum porci</name>
    <dbReference type="NCBI Taxonomy" id="2487118"/>
    <lineage>
        <taxon>Bacteria</taxon>
        <taxon>Bacillati</taxon>
        <taxon>Bacillota</taxon>
        <taxon>Erysipelotrichia</taxon>
        <taxon>Erysipelotrichales</taxon>
        <taxon>Erysipelotrichaceae</taxon>
        <taxon>Intestinibaculum</taxon>
    </lineage>
</organism>
<dbReference type="EMBL" id="AP019309">
    <property type="protein sequence ID" value="BBH26205.1"/>
    <property type="molecule type" value="Genomic_DNA"/>
</dbReference>
<reference evidence="1 2" key="1">
    <citation type="submission" date="2018-11" db="EMBL/GenBank/DDBJ databases">
        <title>Novel Erysipelotrichaceae bacterium isolated from small intestine of a swine.</title>
        <authorList>
            <person name="Kim J.S."/>
            <person name="Choe H."/>
            <person name="Lee Y.R."/>
            <person name="Kim K.M."/>
            <person name="Park D.S."/>
        </authorList>
    </citation>
    <scope>NUCLEOTIDE SEQUENCE [LARGE SCALE GENOMIC DNA]</scope>
    <source>
        <strain evidence="1 2">SG0102</strain>
    </source>
</reference>
<dbReference type="InParanoid" id="A0A3G9JCR2"/>
<dbReference type="Proteomes" id="UP000268059">
    <property type="component" value="Chromosome"/>
</dbReference>
<keyword evidence="2" id="KW-1185">Reference proteome</keyword>
<protein>
    <submittedName>
        <fullName evidence="1">Uncharacterized protein</fullName>
    </submittedName>
</protein>
<evidence type="ECO:0000313" key="2">
    <source>
        <dbReference type="Proteomes" id="UP000268059"/>
    </source>
</evidence>
<proteinExistence type="predicted"/>